<feature type="non-terminal residue" evidence="5">
    <location>
        <position position="1"/>
    </location>
</feature>
<dbReference type="Pfam" id="PF03000">
    <property type="entry name" value="NPH3"/>
    <property type="match status" value="1"/>
</dbReference>
<evidence type="ECO:0000256" key="2">
    <source>
        <dbReference type="PROSITE-ProRule" id="PRU00982"/>
    </source>
</evidence>
<dbReference type="PANTHER" id="PTHR32370">
    <property type="entry name" value="OS12G0117600 PROTEIN"/>
    <property type="match status" value="1"/>
</dbReference>
<evidence type="ECO:0000256" key="3">
    <source>
        <dbReference type="SAM" id="MobiDB-lite"/>
    </source>
</evidence>
<name>A0A1D1YQC8_9ARAE</name>
<protein>
    <submittedName>
        <fullName evidence="5">BTB/POZ domain-containing protein At5g67385</fullName>
    </submittedName>
</protein>
<organism evidence="5">
    <name type="scientific">Anthurium amnicola</name>
    <dbReference type="NCBI Taxonomy" id="1678845"/>
    <lineage>
        <taxon>Eukaryota</taxon>
        <taxon>Viridiplantae</taxon>
        <taxon>Streptophyta</taxon>
        <taxon>Embryophyta</taxon>
        <taxon>Tracheophyta</taxon>
        <taxon>Spermatophyta</taxon>
        <taxon>Magnoliopsida</taxon>
        <taxon>Liliopsida</taxon>
        <taxon>Araceae</taxon>
        <taxon>Pothoideae</taxon>
        <taxon>Potheae</taxon>
        <taxon>Anthurium</taxon>
    </lineage>
</organism>
<accession>A0A1D1YQC8</accession>
<sequence>DIYLKAHPRLSDAERKKVCGVMDCQKLSREACAHAAQNSRLPVQVVVQVLYYEQHRLRDHHHHRLDQLSPSPDELSRLRRENEGLKLELVRARAGMDRAPAPARAVPPSSPALHRLTPPKKPSIMNTVTQKLGRLNPFLRSDAAKPKPTKPPKNRRYSIS</sequence>
<feature type="region of interest" description="Disordered" evidence="3">
    <location>
        <begin position="95"/>
        <end position="160"/>
    </location>
</feature>
<evidence type="ECO:0000313" key="5">
    <source>
        <dbReference type="EMBL" id="JAT56824.1"/>
    </source>
</evidence>
<dbReference type="GO" id="GO:0016567">
    <property type="term" value="P:protein ubiquitination"/>
    <property type="evidence" value="ECO:0007669"/>
    <property type="project" value="UniProtKB-UniPathway"/>
</dbReference>
<proteinExistence type="inferred from homology"/>
<dbReference type="AlphaFoldDB" id="A0A1D1YQC8"/>
<dbReference type="UniPathway" id="UPA00143"/>
<dbReference type="InterPro" id="IPR043454">
    <property type="entry name" value="NPH3/RPT2-like"/>
</dbReference>
<keyword evidence="1" id="KW-0833">Ubl conjugation pathway</keyword>
<evidence type="ECO:0000256" key="1">
    <source>
        <dbReference type="ARBA" id="ARBA00022786"/>
    </source>
</evidence>
<dbReference type="PROSITE" id="PS51649">
    <property type="entry name" value="NPH3"/>
    <property type="match status" value="1"/>
</dbReference>
<feature type="compositionally biased region" description="Low complexity" evidence="3">
    <location>
        <begin position="98"/>
        <end position="107"/>
    </location>
</feature>
<gene>
    <name evidence="5" type="primary">At5g67385_1</name>
    <name evidence="5" type="ORF">g.48648</name>
</gene>
<feature type="compositionally biased region" description="Basic residues" evidence="3">
    <location>
        <begin position="147"/>
        <end position="160"/>
    </location>
</feature>
<evidence type="ECO:0000259" key="4">
    <source>
        <dbReference type="PROSITE" id="PS51649"/>
    </source>
</evidence>
<feature type="domain" description="NPH3" evidence="4">
    <location>
        <begin position="1"/>
        <end position="56"/>
    </location>
</feature>
<reference evidence="5" key="1">
    <citation type="submission" date="2015-07" db="EMBL/GenBank/DDBJ databases">
        <title>Transcriptome Assembly of Anthurium amnicola.</title>
        <authorList>
            <person name="Suzuki J."/>
        </authorList>
    </citation>
    <scope>NUCLEOTIDE SEQUENCE</scope>
</reference>
<dbReference type="EMBL" id="GDJX01011112">
    <property type="protein sequence ID" value="JAT56824.1"/>
    <property type="molecule type" value="Transcribed_RNA"/>
</dbReference>
<comment type="similarity">
    <text evidence="2">Belongs to the NPH3 family.</text>
</comment>
<dbReference type="InterPro" id="IPR027356">
    <property type="entry name" value="NPH3_dom"/>
</dbReference>